<evidence type="ECO:0000313" key="2">
    <source>
        <dbReference type="Proteomes" id="UP001165121"/>
    </source>
</evidence>
<dbReference type="AlphaFoldDB" id="A0A9W6TYV0"/>
<comment type="caution">
    <text evidence="1">The sequence shown here is derived from an EMBL/GenBank/DDBJ whole genome shotgun (WGS) entry which is preliminary data.</text>
</comment>
<reference evidence="1" key="1">
    <citation type="submission" date="2023-04" db="EMBL/GenBank/DDBJ databases">
        <title>Phytophthora fragariaefolia NBRC 109709.</title>
        <authorList>
            <person name="Ichikawa N."/>
            <person name="Sato H."/>
            <person name="Tonouchi N."/>
        </authorList>
    </citation>
    <scope>NUCLEOTIDE SEQUENCE</scope>
    <source>
        <strain evidence="1">NBRC 109709</strain>
    </source>
</reference>
<dbReference type="PANTHER" id="PTHR22538:SF1">
    <property type="entry name" value="VWFD DOMAIN-CONTAINING PROTEIN"/>
    <property type="match status" value="1"/>
</dbReference>
<name>A0A9W6TYV0_9STRA</name>
<dbReference type="PANTHER" id="PTHR22538">
    <property type="entry name" value="CILIA- AND FLAGELLA-ASSOCIATED PROTEIN 74"/>
    <property type="match status" value="1"/>
</dbReference>
<sequence>MITPRPCVFFHGLGGTNEEAELQDTPKQAKGKMGDIGGHAPCCTTIKYAILNTVDYGWTNSTLQRKFCAHSLSMSTSSDMVSRSIKDTIVLTHSMGGLAMAGALANGECSFGENSLWVSMSAPMTGSMVGDYIQDVCSDNTPRIVTDVLEWMGECPPSIARKSIVYQNEKYSTPELNAAYAAAQEAYRGNVSAAMCSKNYHGVLSQYQIQSIIVGKALPHKSRKNDGLVEFQSCLGGLPEESFGTSYLDRFYAPDLNHADTSFLTHDGFFKDSQKPFNWLECLFGSENE</sequence>
<organism evidence="1 2">
    <name type="scientific">Phytophthora fragariaefolia</name>
    <dbReference type="NCBI Taxonomy" id="1490495"/>
    <lineage>
        <taxon>Eukaryota</taxon>
        <taxon>Sar</taxon>
        <taxon>Stramenopiles</taxon>
        <taxon>Oomycota</taxon>
        <taxon>Peronosporomycetes</taxon>
        <taxon>Peronosporales</taxon>
        <taxon>Peronosporaceae</taxon>
        <taxon>Phytophthora</taxon>
    </lineage>
</organism>
<proteinExistence type="predicted"/>
<dbReference type="Gene3D" id="3.40.50.1820">
    <property type="entry name" value="alpha/beta hydrolase"/>
    <property type="match status" value="1"/>
</dbReference>
<evidence type="ECO:0000313" key="1">
    <source>
        <dbReference type="EMBL" id="GMF22230.1"/>
    </source>
</evidence>
<accession>A0A9W6TYV0</accession>
<dbReference type="InterPro" id="IPR029058">
    <property type="entry name" value="AB_hydrolase_fold"/>
</dbReference>
<keyword evidence="2" id="KW-1185">Reference proteome</keyword>
<dbReference type="OrthoDB" id="95392at2759"/>
<dbReference type="Proteomes" id="UP001165121">
    <property type="component" value="Unassembled WGS sequence"/>
</dbReference>
<gene>
    <name evidence="1" type="ORF">Pfra01_000321700</name>
</gene>
<dbReference type="EMBL" id="BSXT01000246">
    <property type="protein sequence ID" value="GMF22230.1"/>
    <property type="molecule type" value="Genomic_DNA"/>
</dbReference>
<protein>
    <submittedName>
        <fullName evidence="1">Unnamed protein product</fullName>
    </submittedName>
</protein>